<keyword evidence="2" id="KW-1185">Reference proteome</keyword>
<sequence>MVLVQIIIFMEITIHFVVTTGCKVSLSLQNTLMISTRLELLKNSLENNSFMHFPFLEVIHIITLTYKSKNRRFLSKFVFVKWAIIDNADIGTIEAQSPQSNFEQITNLQSFNPGIYL</sequence>
<gene>
    <name evidence="1" type="ORF">PPENT_87.1.T0470285</name>
</gene>
<organism evidence="1 2">
    <name type="scientific">Paramecium pentaurelia</name>
    <dbReference type="NCBI Taxonomy" id="43138"/>
    <lineage>
        <taxon>Eukaryota</taxon>
        <taxon>Sar</taxon>
        <taxon>Alveolata</taxon>
        <taxon>Ciliophora</taxon>
        <taxon>Intramacronucleata</taxon>
        <taxon>Oligohymenophorea</taxon>
        <taxon>Peniculida</taxon>
        <taxon>Parameciidae</taxon>
        <taxon>Paramecium</taxon>
    </lineage>
</organism>
<proteinExistence type="predicted"/>
<accession>A0A8S1UTF3</accession>
<dbReference type="Proteomes" id="UP000689195">
    <property type="component" value="Unassembled WGS sequence"/>
</dbReference>
<name>A0A8S1UTF3_9CILI</name>
<comment type="caution">
    <text evidence="1">The sequence shown here is derived from an EMBL/GenBank/DDBJ whole genome shotgun (WGS) entry which is preliminary data.</text>
</comment>
<evidence type="ECO:0000313" key="2">
    <source>
        <dbReference type="Proteomes" id="UP000689195"/>
    </source>
</evidence>
<dbReference type="EMBL" id="CAJJDO010000047">
    <property type="protein sequence ID" value="CAD8167764.1"/>
    <property type="molecule type" value="Genomic_DNA"/>
</dbReference>
<reference evidence="1" key="1">
    <citation type="submission" date="2021-01" db="EMBL/GenBank/DDBJ databases">
        <authorList>
            <consortium name="Genoscope - CEA"/>
            <person name="William W."/>
        </authorList>
    </citation>
    <scope>NUCLEOTIDE SEQUENCE</scope>
</reference>
<evidence type="ECO:0000313" key="1">
    <source>
        <dbReference type="EMBL" id="CAD8167764.1"/>
    </source>
</evidence>
<protein>
    <submittedName>
        <fullName evidence="1">Uncharacterized protein</fullName>
    </submittedName>
</protein>
<dbReference type="AlphaFoldDB" id="A0A8S1UTF3"/>